<organism evidence="9 10">
    <name type="scientific">Pedobacter steynii</name>
    <dbReference type="NCBI Taxonomy" id="430522"/>
    <lineage>
        <taxon>Bacteria</taxon>
        <taxon>Pseudomonadati</taxon>
        <taxon>Bacteroidota</taxon>
        <taxon>Sphingobacteriia</taxon>
        <taxon>Sphingobacteriales</taxon>
        <taxon>Sphingobacteriaceae</taxon>
        <taxon>Pedobacter</taxon>
    </lineage>
</organism>
<evidence type="ECO:0000313" key="10">
    <source>
        <dbReference type="Proteomes" id="UP000183200"/>
    </source>
</evidence>
<feature type="domain" description="SusD-like N-terminal" evidence="8">
    <location>
        <begin position="113"/>
        <end position="245"/>
    </location>
</feature>
<gene>
    <name evidence="9" type="ORF">SAMN05421820_11761</name>
</gene>
<dbReference type="InterPro" id="IPR011990">
    <property type="entry name" value="TPR-like_helical_dom_sf"/>
</dbReference>
<evidence type="ECO:0000313" key="9">
    <source>
        <dbReference type="EMBL" id="SDO63594.1"/>
    </source>
</evidence>
<comment type="subcellular location">
    <subcellularLocation>
        <location evidence="1">Cell outer membrane</location>
    </subcellularLocation>
</comment>
<sequence>MKTSNHNHKTPLAAIMRISISLVITVLVISSCKQSYLEVAPDNLPRIENAFTLRAEAEKYLFTCYSYIPDDGNTTTNPAFLGGDEMCTPIVSRSNSFAANIPRGNQNVVDPYYNYWDGTNGAKSMFRGIRDCNVFIKNMQDMTKVPDIGLDERNRWIAEGQFLKAYFHFILMRAYGPIPTVDVSPNIDEPIENMKLSRMPVDSVTNFIVKYLDLAALHLPDIIQNTNNELGRLTKPAALAMKARVLVLAASPLFNGNTDYTGFKDKKGVQLINPAYDAKKWERAMLASKAAITAAESAGIKLYEFPGTLFALSDTTKKQMSLRNAVSQKWQNSELIWGNSSSSTNTLQLITVGHFDGRSGRGANAGAIADVGATMKMADQFYTSNGVPLNEDKTFVFGDKSERRVGVQAERFNNILGYTSSRYNFDRENRFYASLSFDGGVWYQESSPSRTDENTYNIQSRLGGSSSGTPLPPTGYFCKKLVNWKFSWGDNNSIGMERYPWPNFRLADLYLLYAEASNEFSGPGAEAYEYLNRIRARSGLKTIQEAWTNYSNNPGKYQTKDGLRNIIRQERTIELAMEGSRFWDLRRWKTASLELNGNVQGWDIQQSNSILYYRQLTFFSQRFVGPRDYLWPITENTLLVNENLVQNPGW</sequence>
<comment type="similarity">
    <text evidence="2">Belongs to the SusD family.</text>
</comment>
<dbReference type="InterPro" id="IPR012944">
    <property type="entry name" value="SusD_RagB_dom"/>
</dbReference>
<evidence type="ECO:0000256" key="3">
    <source>
        <dbReference type="ARBA" id="ARBA00022729"/>
    </source>
</evidence>
<accession>A0A1H0L5Q6</accession>
<dbReference type="Pfam" id="PF14322">
    <property type="entry name" value="SusD-like_3"/>
    <property type="match status" value="1"/>
</dbReference>
<dbReference type="AlphaFoldDB" id="A0A1H0L5Q6"/>
<dbReference type="RefSeq" id="WP_216857895.1">
    <property type="nucleotide sequence ID" value="NZ_FNGY01000017.1"/>
</dbReference>
<evidence type="ECO:0000256" key="2">
    <source>
        <dbReference type="ARBA" id="ARBA00006275"/>
    </source>
</evidence>
<evidence type="ECO:0000256" key="4">
    <source>
        <dbReference type="ARBA" id="ARBA00023136"/>
    </source>
</evidence>
<evidence type="ECO:0000256" key="1">
    <source>
        <dbReference type="ARBA" id="ARBA00004442"/>
    </source>
</evidence>
<keyword evidence="10" id="KW-1185">Reference proteome</keyword>
<dbReference type="Pfam" id="PF07980">
    <property type="entry name" value="SusD_RagB"/>
    <property type="match status" value="1"/>
</dbReference>
<name>A0A1H0L5Q6_9SPHI</name>
<evidence type="ECO:0000259" key="8">
    <source>
        <dbReference type="Pfam" id="PF14322"/>
    </source>
</evidence>
<evidence type="ECO:0000259" key="7">
    <source>
        <dbReference type="Pfam" id="PF07980"/>
    </source>
</evidence>
<dbReference type="SUPFAM" id="SSF48452">
    <property type="entry name" value="TPR-like"/>
    <property type="match status" value="1"/>
</dbReference>
<dbReference type="Gene3D" id="1.25.40.390">
    <property type="match status" value="1"/>
</dbReference>
<dbReference type="GO" id="GO:0009279">
    <property type="term" value="C:cell outer membrane"/>
    <property type="evidence" value="ECO:0007669"/>
    <property type="project" value="UniProtKB-SubCell"/>
</dbReference>
<feature type="transmembrane region" description="Helical" evidence="6">
    <location>
        <begin position="12"/>
        <end position="30"/>
    </location>
</feature>
<dbReference type="PROSITE" id="PS51257">
    <property type="entry name" value="PROKAR_LIPOPROTEIN"/>
    <property type="match status" value="1"/>
</dbReference>
<keyword evidence="4 6" id="KW-0472">Membrane</keyword>
<dbReference type="EMBL" id="FNGY01000017">
    <property type="protein sequence ID" value="SDO63594.1"/>
    <property type="molecule type" value="Genomic_DNA"/>
</dbReference>
<keyword evidence="6" id="KW-1133">Transmembrane helix</keyword>
<reference evidence="10" key="1">
    <citation type="submission" date="2016-10" db="EMBL/GenBank/DDBJ databases">
        <authorList>
            <person name="Varghese N."/>
            <person name="Submissions S."/>
        </authorList>
    </citation>
    <scope>NUCLEOTIDE SEQUENCE [LARGE SCALE GENOMIC DNA]</scope>
    <source>
        <strain evidence="10">DSM 19110</strain>
    </source>
</reference>
<keyword evidence="3" id="KW-0732">Signal</keyword>
<dbReference type="Proteomes" id="UP000183200">
    <property type="component" value="Unassembled WGS sequence"/>
</dbReference>
<feature type="domain" description="RagB/SusD" evidence="7">
    <location>
        <begin position="334"/>
        <end position="650"/>
    </location>
</feature>
<protein>
    <submittedName>
        <fullName evidence="9">Starch-binding associating with outer membrane</fullName>
    </submittedName>
</protein>
<evidence type="ECO:0000256" key="6">
    <source>
        <dbReference type="SAM" id="Phobius"/>
    </source>
</evidence>
<proteinExistence type="inferred from homology"/>
<keyword evidence="5" id="KW-0998">Cell outer membrane</keyword>
<keyword evidence="6" id="KW-0812">Transmembrane</keyword>
<dbReference type="InterPro" id="IPR033985">
    <property type="entry name" value="SusD-like_N"/>
</dbReference>
<evidence type="ECO:0000256" key="5">
    <source>
        <dbReference type="ARBA" id="ARBA00023237"/>
    </source>
</evidence>